<sequence length="341" mass="39014">MDSIEQESEVVRVEAAELAGPNAPAIDDEQEQKLRLLLWSAKSDLFVEAVHIQAERQPLEDSYTRGMRIGTAGKEHIIKALNNRRPAVRKLIGVFNTRYDAYKAKYPDQELAGGHENPLKYDEFITFKPDHPFWSDGLYYHSKAPWAIDPDVQLGINCILMQERILEEFQLIAQELARSVAWASLHYHNMKATIAQANSQVELDHLDNLILGDFNREEKLKVIKAEIHERLLIHSTLLEDWSENILWLWARCQPSNNRHYINQWHQLMSHIQNDQANAQRNPSNALELLPDVDLQDVRIALANINEDMEDAVLDVDIGDGEDVDEALITEARMEGALATDT</sequence>
<dbReference type="AlphaFoldDB" id="A0A5B0Q9B3"/>
<name>A0A5B0Q9B3_PUCGR</name>
<gene>
    <name evidence="1" type="ORF">PGTUg99_031323</name>
</gene>
<accession>A0A5B0Q9B3</accession>
<proteinExistence type="predicted"/>
<dbReference type="Proteomes" id="UP000325313">
    <property type="component" value="Unassembled WGS sequence"/>
</dbReference>
<dbReference type="EMBL" id="VDEP01000304">
    <property type="protein sequence ID" value="KAA1109685.1"/>
    <property type="molecule type" value="Genomic_DNA"/>
</dbReference>
<evidence type="ECO:0000313" key="2">
    <source>
        <dbReference type="Proteomes" id="UP000325313"/>
    </source>
</evidence>
<dbReference type="PANTHER" id="PTHR33096:SF1">
    <property type="entry name" value="CXC1-LIKE CYSTEINE CLUSTER ASSOCIATED WITH KDZ TRANSPOSASES DOMAIN-CONTAINING PROTEIN"/>
    <property type="match status" value="1"/>
</dbReference>
<comment type="caution">
    <text evidence="1">The sequence shown here is derived from an EMBL/GenBank/DDBJ whole genome shotgun (WGS) entry which is preliminary data.</text>
</comment>
<organism evidence="1 2">
    <name type="scientific">Puccinia graminis f. sp. tritici</name>
    <dbReference type="NCBI Taxonomy" id="56615"/>
    <lineage>
        <taxon>Eukaryota</taxon>
        <taxon>Fungi</taxon>
        <taxon>Dikarya</taxon>
        <taxon>Basidiomycota</taxon>
        <taxon>Pucciniomycotina</taxon>
        <taxon>Pucciniomycetes</taxon>
        <taxon>Pucciniales</taxon>
        <taxon>Pucciniaceae</taxon>
        <taxon>Puccinia</taxon>
    </lineage>
</organism>
<evidence type="ECO:0000313" key="1">
    <source>
        <dbReference type="EMBL" id="KAA1109685.1"/>
    </source>
</evidence>
<dbReference type="PANTHER" id="PTHR33096">
    <property type="entry name" value="CXC2 DOMAIN-CONTAINING PROTEIN"/>
    <property type="match status" value="1"/>
</dbReference>
<reference evidence="1 2" key="1">
    <citation type="submission" date="2019-05" db="EMBL/GenBank/DDBJ databases">
        <title>Emergence of the Ug99 lineage of the wheat stem rust pathogen through somatic hybridization.</title>
        <authorList>
            <person name="Li F."/>
            <person name="Upadhyaya N.M."/>
            <person name="Sperschneider J."/>
            <person name="Matny O."/>
            <person name="Nguyen-Phuc H."/>
            <person name="Mago R."/>
            <person name="Raley C."/>
            <person name="Miller M.E."/>
            <person name="Silverstein K.A.T."/>
            <person name="Henningsen E."/>
            <person name="Hirsch C.D."/>
            <person name="Visser B."/>
            <person name="Pretorius Z.A."/>
            <person name="Steffenson B.J."/>
            <person name="Schwessinger B."/>
            <person name="Dodds P.N."/>
            <person name="Figueroa M."/>
        </authorList>
    </citation>
    <scope>NUCLEOTIDE SEQUENCE [LARGE SCALE GENOMIC DNA]</scope>
    <source>
        <strain evidence="1 2">Ug99</strain>
    </source>
</reference>
<protein>
    <submittedName>
        <fullName evidence="1">Uncharacterized protein</fullName>
    </submittedName>
</protein>